<dbReference type="InterPro" id="IPR035520">
    <property type="entry name" value="ZnuA"/>
</dbReference>
<dbReference type="Proteomes" id="UP000216438">
    <property type="component" value="Chromosome"/>
</dbReference>
<dbReference type="PRINTS" id="PR00690">
    <property type="entry name" value="ADHESNFAMILY"/>
</dbReference>
<evidence type="ECO:0000256" key="6">
    <source>
        <dbReference type="ARBA" id="ARBA00022729"/>
    </source>
</evidence>
<keyword evidence="11" id="KW-1015">Disulfide bond</keyword>
<evidence type="ECO:0000256" key="3">
    <source>
        <dbReference type="ARBA" id="ARBA00015915"/>
    </source>
</evidence>
<evidence type="ECO:0000256" key="5">
    <source>
        <dbReference type="ARBA" id="ARBA00022723"/>
    </source>
</evidence>
<comment type="subcellular location">
    <subcellularLocation>
        <location evidence="1">Periplasm</location>
    </subcellularLocation>
</comment>
<dbReference type="GO" id="GO:0042597">
    <property type="term" value="C:periplasmic space"/>
    <property type="evidence" value="ECO:0007669"/>
    <property type="project" value="UniProtKB-SubCell"/>
</dbReference>
<keyword evidence="9" id="KW-0864">Zinc transport</keyword>
<dbReference type="Pfam" id="PF01297">
    <property type="entry name" value="ZnuA"/>
    <property type="match status" value="1"/>
</dbReference>
<evidence type="ECO:0000256" key="1">
    <source>
        <dbReference type="ARBA" id="ARBA00004418"/>
    </source>
</evidence>
<dbReference type="InterPro" id="IPR006127">
    <property type="entry name" value="ZnuA-like"/>
</dbReference>
<evidence type="ECO:0000256" key="12">
    <source>
        <dbReference type="ARBA" id="ARBA00045516"/>
    </source>
</evidence>
<keyword evidence="4 13" id="KW-0813">Transport</keyword>
<dbReference type="InterPro" id="IPR050492">
    <property type="entry name" value="Bact_metal-bind_prot9"/>
</dbReference>
<evidence type="ECO:0000313" key="14">
    <source>
        <dbReference type="EMBL" id="ASX27088.1"/>
    </source>
</evidence>
<dbReference type="FunFam" id="3.40.50.1980:FF:000006">
    <property type="entry name" value="Zinc ABC transporter substrate-binding protein ZnuA"/>
    <property type="match status" value="1"/>
</dbReference>
<evidence type="ECO:0000256" key="13">
    <source>
        <dbReference type="RuleBase" id="RU003512"/>
    </source>
</evidence>
<dbReference type="PANTHER" id="PTHR42953">
    <property type="entry name" value="HIGH-AFFINITY ZINC UPTAKE SYSTEM PROTEIN ZNUA-RELATED"/>
    <property type="match status" value="1"/>
</dbReference>
<organism evidence="14 15">
    <name type="scientific">Candidatus Hamiltonella defensa</name>
    <name type="common">Bemisia tabaci</name>
    <dbReference type="NCBI Taxonomy" id="672795"/>
    <lineage>
        <taxon>Bacteria</taxon>
        <taxon>Pseudomonadati</taxon>
        <taxon>Pseudomonadota</taxon>
        <taxon>Gammaproteobacteria</taxon>
        <taxon>Enterobacterales</taxon>
        <taxon>Enterobacteriaceae</taxon>
        <taxon>aphid secondary symbionts</taxon>
        <taxon>Candidatus Williamhamiltonella</taxon>
    </lineage>
</organism>
<keyword evidence="10" id="KW-0406">Ion transport</keyword>
<protein>
    <recommendedName>
        <fullName evidence="3">High-affinity zinc uptake system protein ZnuA</fullName>
    </recommendedName>
</protein>
<comment type="similarity">
    <text evidence="2 13">Belongs to the bacterial solute-binding protein 9 family.</text>
</comment>
<evidence type="ECO:0000256" key="11">
    <source>
        <dbReference type="ARBA" id="ARBA00023157"/>
    </source>
</evidence>
<dbReference type="RefSeq" id="WP_040056141.1">
    <property type="nucleotide sequence ID" value="NZ_CP016303.1"/>
</dbReference>
<dbReference type="GO" id="GO:0006829">
    <property type="term" value="P:zinc ion transport"/>
    <property type="evidence" value="ECO:0007669"/>
    <property type="project" value="UniProtKB-KW"/>
</dbReference>
<keyword evidence="5" id="KW-0479">Metal-binding</keyword>
<evidence type="ECO:0000256" key="8">
    <source>
        <dbReference type="ARBA" id="ARBA00022833"/>
    </source>
</evidence>
<evidence type="ECO:0000313" key="15">
    <source>
        <dbReference type="Proteomes" id="UP000216438"/>
    </source>
</evidence>
<comment type="function">
    <text evidence="12">Part of the ATP-binding cassette (ABC) transport system ZnuABC involved in zinc import. Binds zinc with high affinity and specificity and delivers it to the membrane permease for translocation into the cytoplasm.</text>
</comment>
<gene>
    <name evidence="14" type="ORF">BA171_07295</name>
</gene>
<evidence type="ECO:0000256" key="7">
    <source>
        <dbReference type="ARBA" id="ARBA00022764"/>
    </source>
</evidence>
<keyword evidence="8" id="KW-0862">Zinc</keyword>
<dbReference type="PANTHER" id="PTHR42953:SF3">
    <property type="entry name" value="HIGH-AFFINITY ZINC UPTAKE SYSTEM PROTEIN ZNUA"/>
    <property type="match status" value="1"/>
</dbReference>
<accession>A0A249DZV5</accession>
<dbReference type="GO" id="GO:0007155">
    <property type="term" value="P:cell adhesion"/>
    <property type="evidence" value="ECO:0007669"/>
    <property type="project" value="InterPro"/>
</dbReference>
<name>A0A249DZV5_9ENTR</name>
<dbReference type="AlphaFoldDB" id="A0A249DZV5"/>
<sequence>MLFHFNFLKRKINLHQAICAVILIATCCFKMVSAAVVTSIRPLGFIAEAISDGVMPVKVLLPIGSSPHDYALRPSDIQAINNASLIVWVDPTMEAFLAKPLESIPVNKKITISQLPEVQSLLISSQDSVHHEHRANFYNMHLWLSPEIGTLIAINIHRQLLKLNPNDKKRLDENLKNFKNQKDKTIQKIANMLYPVRKKGYFVFHDAYGYFEKQFNLSPLGYFTLNPSIQPGAERLHQIKSQLTAKKAVCIFAEPQFKPAVINALAQGTAVRSGVLDPLGSKIPMNKDSYMKFLLELSMQYYACLK</sequence>
<dbReference type="SUPFAM" id="SSF53807">
    <property type="entry name" value="Helical backbone' metal receptor"/>
    <property type="match status" value="1"/>
</dbReference>
<dbReference type="CDD" id="cd01019">
    <property type="entry name" value="ZnuA"/>
    <property type="match status" value="1"/>
</dbReference>
<reference evidence="14 15" key="2">
    <citation type="submission" date="2017-09" db="EMBL/GenBank/DDBJ databases">
        <title>The genome of whitefly Bemisia tabaci, a global crop pest, provides novel insights into virus transmission, host adaptation and insecticide resistance.</title>
        <authorList>
            <person name="Kaur N."/>
            <person name="Kliot A."/>
            <person name="Pinheiro P.V."/>
            <person name="Luan J."/>
            <person name="Zheng Y."/>
            <person name="Liu W."/>
            <person name="Sun H."/>
            <person name="Yang X."/>
            <person name="Xu Y."/>
            <person name="Luo Y."/>
            <person name="Kruse A."/>
            <person name="Fisher T.W."/>
            <person name="Nelson D.R."/>
            <person name="Elimelech M."/>
            <person name="MacCoss M."/>
            <person name="Johnson R."/>
            <person name="Cohen E."/>
            <person name="Hunter W.B."/>
            <person name="Brown J.K."/>
            <person name="Jander G."/>
            <person name="Cilia M."/>
            <person name="Douglas A.E."/>
            <person name="Ghanim M."/>
            <person name="Simmons A.M."/>
            <person name="Wintermantel W.M."/>
            <person name="Ling K.-S."/>
            <person name="Fei Z."/>
        </authorList>
    </citation>
    <scope>NUCLEOTIDE SEQUENCE [LARGE SCALE GENOMIC DNA]</scope>
    <source>
        <strain evidence="14 15">MEAM1</strain>
    </source>
</reference>
<evidence type="ECO:0000256" key="4">
    <source>
        <dbReference type="ARBA" id="ARBA00022448"/>
    </source>
</evidence>
<dbReference type="InterPro" id="IPR006128">
    <property type="entry name" value="Lipoprotein_PsaA-like"/>
</dbReference>
<dbReference type="Gene3D" id="3.40.50.1980">
    <property type="entry name" value="Nitrogenase molybdenum iron protein domain"/>
    <property type="match status" value="2"/>
</dbReference>
<dbReference type="GO" id="GO:0046872">
    <property type="term" value="F:metal ion binding"/>
    <property type="evidence" value="ECO:0007669"/>
    <property type="project" value="UniProtKB-KW"/>
</dbReference>
<evidence type="ECO:0000256" key="9">
    <source>
        <dbReference type="ARBA" id="ARBA00022906"/>
    </source>
</evidence>
<keyword evidence="7" id="KW-0574">Periplasm</keyword>
<reference evidence="15" key="1">
    <citation type="submission" date="2016-06" db="EMBL/GenBank/DDBJ databases">
        <authorList>
            <person name="Chen W."/>
            <person name="Hasegawa D.K."/>
        </authorList>
    </citation>
    <scope>NUCLEOTIDE SEQUENCE [LARGE SCALE GENOMIC DNA]</scope>
    <source>
        <strain evidence="15">MEAM1</strain>
    </source>
</reference>
<evidence type="ECO:0000256" key="2">
    <source>
        <dbReference type="ARBA" id="ARBA00011028"/>
    </source>
</evidence>
<keyword evidence="6" id="KW-0732">Signal</keyword>
<evidence type="ECO:0000256" key="10">
    <source>
        <dbReference type="ARBA" id="ARBA00023065"/>
    </source>
</evidence>
<proteinExistence type="inferred from homology"/>
<dbReference type="OrthoDB" id="7346865at2"/>
<dbReference type="EMBL" id="CP016303">
    <property type="protein sequence ID" value="ASX27088.1"/>
    <property type="molecule type" value="Genomic_DNA"/>
</dbReference>
<dbReference type="NCBIfam" id="NF007091">
    <property type="entry name" value="PRK09545.1"/>
    <property type="match status" value="1"/>
</dbReference>